<organism evidence="8 9">
    <name type="scientific">Lacipirellula parvula</name>
    <dbReference type="NCBI Taxonomy" id="2650471"/>
    <lineage>
        <taxon>Bacteria</taxon>
        <taxon>Pseudomonadati</taxon>
        <taxon>Planctomycetota</taxon>
        <taxon>Planctomycetia</taxon>
        <taxon>Pirellulales</taxon>
        <taxon>Lacipirellulaceae</taxon>
        <taxon>Lacipirellula</taxon>
    </lineage>
</organism>
<keyword evidence="5 6" id="KW-0472">Membrane</keyword>
<evidence type="ECO:0000256" key="6">
    <source>
        <dbReference type="SAM" id="Phobius"/>
    </source>
</evidence>
<reference evidence="9" key="1">
    <citation type="submission" date="2019-10" db="EMBL/GenBank/DDBJ databases">
        <title>Lacipirellula parvula gen. nov., sp. nov., representing a lineage of planctomycetes widespread in freshwater anoxic habitats, and description of the family Lacipirellulaceae.</title>
        <authorList>
            <person name="Dedysh S.N."/>
            <person name="Kulichevskaya I.S."/>
            <person name="Beletsky A.V."/>
            <person name="Rakitin A.L."/>
            <person name="Mardanov A.V."/>
            <person name="Ivanova A.A."/>
            <person name="Saltykova V.X."/>
            <person name="Rijpstra W.I.C."/>
            <person name="Sinninghe Damste J.S."/>
            <person name="Ravin N.V."/>
        </authorList>
    </citation>
    <scope>NUCLEOTIDE SEQUENCE [LARGE SCALE GENOMIC DNA]</scope>
    <source>
        <strain evidence="9">PX69</strain>
    </source>
</reference>
<feature type="transmembrane region" description="Helical" evidence="6">
    <location>
        <begin position="129"/>
        <end position="149"/>
    </location>
</feature>
<evidence type="ECO:0000313" key="9">
    <source>
        <dbReference type="Proteomes" id="UP000326837"/>
    </source>
</evidence>
<keyword evidence="2" id="KW-1003">Cell membrane</keyword>
<name>A0A5K7X8V2_9BACT</name>
<evidence type="ECO:0000256" key="3">
    <source>
        <dbReference type="ARBA" id="ARBA00022692"/>
    </source>
</evidence>
<accession>A0A5K7X8V2</accession>
<dbReference type="Proteomes" id="UP000326837">
    <property type="component" value="Chromosome"/>
</dbReference>
<proteinExistence type="predicted"/>
<keyword evidence="4 6" id="KW-1133">Transmembrane helix</keyword>
<dbReference type="EMBL" id="AP021861">
    <property type="protein sequence ID" value="BBO33080.1"/>
    <property type="molecule type" value="Genomic_DNA"/>
</dbReference>
<dbReference type="Pfam" id="PF00482">
    <property type="entry name" value="T2SSF"/>
    <property type="match status" value="1"/>
</dbReference>
<dbReference type="InterPro" id="IPR018076">
    <property type="entry name" value="T2SS_GspF_dom"/>
</dbReference>
<evidence type="ECO:0000256" key="1">
    <source>
        <dbReference type="ARBA" id="ARBA00004651"/>
    </source>
</evidence>
<protein>
    <submittedName>
        <fullName evidence="8">TadC</fullName>
    </submittedName>
</protein>
<feature type="transmembrane region" description="Helical" evidence="6">
    <location>
        <begin position="6"/>
        <end position="27"/>
    </location>
</feature>
<feature type="transmembrane region" description="Helical" evidence="6">
    <location>
        <begin position="277"/>
        <end position="301"/>
    </location>
</feature>
<sequence>MFEREYLFIWIAVGLIAVTIAVAAAWLDPAAHKINSRVAEFEERYGQHKRRRTARGQRRDTATSLVGRLASMLPSTSSASGTLQARLSKGGIYNPSASSTFLGVQTLLTLTPAVVAILGALFFNWSLSFALAAGGLAAAAGWLAPGLWLDRAVKERHLLLRRSLPDFLDLMVVCLQGGLSIQETIRRVGDELRLAHPILAGELSIVQRDVELGATVDQAFRRFALRSDYEGVRTLSTFVRESQRFGTQLTEALRLHAEMLRLQREEAAEEQAQKAAVAILLPTLLLIFPAVFVVLVGPAMIQIQEAFAK</sequence>
<dbReference type="AlphaFoldDB" id="A0A5K7X8V2"/>
<evidence type="ECO:0000259" key="7">
    <source>
        <dbReference type="Pfam" id="PF00482"/>
    </source>
</evidence>
<keyword evidence="9" id="KW-1185">Reference proteome</keyword>
<feature type="domain" description="Type II secretion system protein GspF" evidence="7">
    <location>
        <begin position="167"/>
        <end position="296"/>
    </location>
</feature>
<dbReference type="PANTHER" id="PTHR35007">
    <property type="entry name" value="INTEGRAL MEMBRANE PROTEIN-RELATED"/>
    <property type="match status" value="1"/>
</dbReference>
<evidence type="ECO:0000313" key="8">
    <source>
        <dbReference type="EMBL" id="BBO33080.1"/>
    </source>
</evidence>
<evidence type="ECO:0000256" key="2">
    <source>
        <dbReference type="ARBA" id="ARBA00022475"/>
    </source>
</evidence>
<dbReference type="PANTHER" id="PTHR35007:SF2">
    <property type="entry name" value="PILUS ASSEMBLE PROTEIN"/>
    <property type="match status" value="1"/>
</dbReference>
<evidence type="ECO:0000256" key="5">
    <source>
        <dbReference type="ARBA" id="ARBA00023136"/>
    </source>
</evidence>
<feature type="transmembrane region" description="Helical" evidence="6">
    <location>
        <begin position="101"/>
        <end position="123"/>
    </location>
</feature>
<dbReference type="KEGG" id="lpav:PLANPX_2692"/>
<comment type="subcellular location">
    <subcellularLocation>
        <location evidence="1">Cell membrane</location>
        <topology evidence="1">Multi-pass membrane protein</topology>
    </subcellularLocation>
</comment>
<gene>
    <name evidence="8" type="ORF">PLANPX_2692</name>
</gene>
<keyword evidence="3 6" id="KW-0812">Transmembrane</keyword>
<dbReference type="GO" id="GO:0005886">
    <property type="term" value="C:plasma membrane"/>
    <property type="evidence" value="ECO:0007669"/>
    <property type="project" value="UniProtKB-SubCell"/>
</dbReference>
<evidence type="ECO:0000256" key="4">
    <source>
        <dbReference type="ARBA" id="ARBA00022989"/>
    </source>
</evidence>
<dbReference type="RefSeq" id="WP_152098934.1">
    <property type="nucleotide sequence ID" value="NZ_AP021861.1"/>
</dbReference>